<dbReference type="PRINTS" id="PR00507">
    <property type="entry name" value="N12N6MTFRASE"/>
</dbReference>
<evidence type="ECO:0000256" key="4">
    <source>
        <dbReference type="ARBA" id="ARBA00022603"/>
    </source>
</evidence>
<feature type="domain" description="Reverse transcriptase" evidence="17">
    <location>
        <begin position="213"/>
        <end position="464"/>
    </location>
</feature>
<evidence type="ECO:0000256" key="6">
    <source>
        <dbReference type="ARBA" id="ARBA00022691"/>
    </source>
</evidence>
<dbReference type="Gene3D" id="3.40.50.150">
    <property type="entry name" value="Vaccinia Virus protein VP39"/>
    <property type="match status" value="1"/>
</dbReference>
<dbReference type="InterPro" id="IPR059073">
    <property type="entry name" value="TRMT11_N"/>
</dbReference>
<dbReference type="GO" id="GO:0043527">
    <property type="term" value="C:tRNA methyltransferase complex"/>
    <property type="evidence" value="ECO:0007669"/>
    <property type="project" value="UniProtKB-ARBA"/>
</dbReference>
<reference evidence="18" key="1">
    <citation type="submission" date="2022-01" db="EMBL/GenBank/DDBJ databases">
        <authorList>
            <person name="Braso-Vives M."/>
        </authorList>
    </citation>
    <scope>NUCLEOTIDE SEQUENCE</scope>
</reference>
<feature type="compositionally biased region" description="Polar residues" evidence="16">
    <location>
        <begin position="955"/>
        <end position="965"/>
    </location>
</feature>
<keyword evidence="6 15" id="KW-0949">S-adenosyl-L-methionine</keyword>
<dbReference type="InterPro" id="IPR000241">
    <property type="entry name" value="RlmKL-like_Mtase"/>
</dbReference>
<dbReference type="SUPFAM" id="SSF53335">
    <property type="entry name" value="S-adenosyl-L-methionine-dependent methyltransferases"/>
    <property type="match status" value="1"/>
</dbReference>
<comment type="subcellular location">
    <subcellularLocation>
        <location evidence="1">Cytoplasm</location>
    </subcellularLocation>
</comment>
<name>A0A8K0EGU3_BRALA</name>
<evidence type="ECO:0000313" key="18">
    <source>
        <dbReference type="EMBL" id="CAH1247945.1"/>
    </source>
</evidence>
<evidence type="ECO:0000256" key="2">
    <source>
        <dbReference type="ARBA" id="ARBA00022490"/>
    </source>
</evidence>
<dbReference type="OrthoDB" id="296065at2759"/>
<keyword evidence="8 15" id="KW-0694">RNA-binding</keyword>
<dbReference type="InterPro" id="IPR000477">
    <property type="entry name" value="RT_dom"/>
</dbReference>
<keyword evidence="4 15" id="KW-0489">Methyltransferase</keyword>
<gene>
    <name evidence="18" type="primary">TRMT11</name>
    <name evidence="18" type="ORF">BLAG_LOCUS9460</name>
</gene>
<dbReference type="PANTHER" id="PTHR13370">
    <property type="entry name" value="RNA METHYLASE-RELATED"/>
    <property type="match status" value="1"/>
</dbReference>
<dbReference type="CDD" id="cd01650">
    <property type="entry name" value="RT_nLTR_like"/>
    <property type="match status" value="1"/>
</dbReference>
<evidence type="ECO:0000256" key="16">
    <source>
        <dbReference type="SAM" id="MobiDB-lite"/>
    </source>
</evidence>
<comment type="catalytic activity">
    <reaction evidence="9">
        <text>guanosine(10) in tRNA + S-adenosyl-L-methionine = N(2)-methylguanosine(10) in tRNA + S-adenosyl-L-homocysteine + H(+)</text>
        <dbReference type="Rhea" id="RHEA:43128"/>
        <dbReference type="Rhea" id="RHEA-COMP:10355"/>
        <dbReference type="Rhea" id="RHEA-COMP:10357"/>
        <dbReference type="ChEBI" id="CHEBI:15378"/>
        <dbReference type="ChEBI" id="CHEBI:57856"/>
        <dbReference type="ChEBI" id="CHEBI:59789"/>
        <dbReference type="ChEBI" id="CHEBI:74269"/>
        <dbReference type="ChEBI" id="CHEBI:74481"/>
        <dbReference type="EC" id="2.1.1.214"/>
    </reaction>
    <physiologicalReaction direction="left-to-right" evidence="9">
        <dbReference type="Rhea" id="RHEA:43129"/>
    </physiologicalReaction>
</comment>
<evidence type="ECO:0000256" key="7">
    <source>
        <dbReference type="ARBA" id="ARBA00022694"/>
    </source>
</evidence>
<dbReference type="Proteomes" id="UP000838412">
    <property type="component" value="Chromosome 16"/>
</dbReference>
<evidence type="ECO:0000256" key="5">
    <source>
        <dbReference type="ARBA" id="ARBA00022679"/>
    </source>
</evidence>
<keyword evidence="5 15" id="KW-0808">Transferase</keyword>
<dbReference type="SUPFAM" id="SSF56672">
    <property type="entry name" value="DNA/RNA polymerases"/>
    <property type="match status" value="1"/>
</dbReference>
<dbReference type="GO" id="GO:0032259">
    <property type="term" value="P:methylation"/>
    <property type="evidence" value="ECO:0007669"/>
    <property type="project" value="UniProtKB-UniRule"/>
</dbReference>
<keyword evidence="19" id="KW-1185">Reference proteome</keyword>
<dbReference type="GO" id="GO:0000049">
    <property type="term" value="F:tRNA binding"/>
    <property type="evidence" value="ECO:0007669"/>
    <property type="project" value="UniProtKB-UniRule"/>
</dbReference>
<evidence type="ECO:0000256" key="13">
    <source>
        <dbReference type="ARBA" id="ARBA00067484"/>
    </source>
</evidence>
<evidence type="ECO:0000256" key="10">
    <source>
        <dbReference type="ARBA" id="ARBA00056270"/>
    </source>
</evidence>
<dbReference type="Pfam" id="PF00078">
    <property type="entry name" value="RVT_1"/>
    <property type="match status" value="1"/>
</dbReference>
<dbReference type="PANTHER" id="PTHR13370:SF3">
    <property type="entry name" value="TRNA (GUANINE(10)-N2)-METHYLTRANSFERASE HOMOLOG"/>
    <property type="match status" value="1"/>
</dbReference>
<dbReference type="Pfam" id="PF01170">
    <property type="entry name" value="UPF0020"/>
    <property type="match status" value="1"/>
</dbReference>
<evidence type="ECO:0000256" key="12">
    <source>
        <dbReference type="ARBA" id="ARBA00066937"/>
    </source>
</evidence>
<proteinExistence type="inferred from homology"/>
<keyword evidence="2" id="KW-0963">Cytoplasm</keyword>
<dbReference type="EC" id="2.1.1.214" evidence="12"/>
<dbReference type="InterPro" id="IPR002052">
    <property type="entry name" value="DNA_methylase_N6_adenine_CS"/>
</dbReference>
<keyword evidence="3 15" id="KW-0820">tRNA-binding</keyword>
<dbReference type="EMBL" id="OV696701">
    <property type="protein sequence ID" value="CAH1247945.1"/>
    <property type="molecule type" value="Genomic_DNA"/>
</dbReference>
<evidence type="ECO:0000256" key="1">
    <source>
        <dbReference type="ARBA" id="ARBA00004496"/>
    </source>
</evidence>
<accession>A0A8K0EGU3</accession>
<dbReference type="PROSITE" id="PS50878">
    <property type="entry name" value="RT_POL"/>
    <property type="match status" value="1"/>
</dbReference>
<evidence type="ECO:0000256" key="8">
    <source>
        <dbReference type="ARBA" id="ARBA00022884"/>
    </source>
</evidence>
<evidence type="ECO:0000313" key="19">
    <source>
        <dbReference type="Proteomes" id="UP000838412"/>
    </source>
</evidence>
<dbReference type="GO" id="GO:0160102">
    <property type="term" value="F:tRNA (guanine(10)-N2)-methyltransferase activity"/>
    <property type="evidence" value="ECO:0007669"/>
    <property type="project" value="UniProtKB-EC"/>
</dbReference>
<evidence type="ECO:0000256" key="15">
    <source>
        <dbReference type="PROSITE-ProRule" id="PRU00959"/>
    </source>
</evidence>
<dbReference type="InterPro" id="IPR043502">
    <property type="entry name" value="DNA/RNA_pol_sf"/>
</dbReference>
<feature type="region of interest" description="Disordered" evidence="16">
    <location>
        <begin position="941"/>
        <end position="965"/>
    </location>
</feature>
<evidence type="ECO:0000256" key="3">
    <source>
        <dbReference type="ARBA" id="ARBA00022555"/>
    </source>
</evidence>
<dbReference type="InterPro" id="IPR016691">
    <property type="entry name" value="TRMT11"/>
</dbReference>
<dbReference type="GO" id="GO:0005737">
    <property type="term" value="C:cytoplasm"/>
    <property type="evidence" value="ECO:0007669"/>
    <property type="project" value="UniProtKB-SubCell"/>
</dbReference>
<comment type="subunit">
    <text evidence="11">Part of the heterodimeric TRMT11-TRM112 methyltransferase complex; this complex forms an active tRNA methyltransferase, where TRMT112 acts as an activator of the catalytic subunit TRMT11.</text>
</comment>
<dbReference type="InterPro" id="IPR029063">
    <property type="entry name" value="SAM-dependent_MTases_sf"/>
</dbReference>
<evidence type="ECO:0000256" key="14">
    <source>
        <dbReference type="ARBA" id="ARBA00075308"/>
    </source>
</evidence>
<comment type="function">
    <text evidence="10">Catalytic subunit of the TRMT11-TRM112 methyltransferase complex, that specifically mediates the S-adenosyl-L-methionine-dependent N(2)-methylation of guanosine nucleotide at position 10 (m2G10) in tRNAs. This is one of the major tRNA (guanine-N(2))-methyltransferases.</text>
</comment>
<evidence type="ECO:0000256" key="9">
    <source>
        <dbReference type="ARBA" id="ARBA00050985"/>
    </source>
</evidence>
<evidence type="ECO:0000256" key="11">
    <source>
        <dbReference type="ARBA" id="ARBA00065434"/>
    </source>
</evidence>
<dbReference type="PROSITE" id="PS51627">
    <property type="entry name" value="SAM_MT_TRM11"/>
    <property type="match status" value="1"/>
</dbReference>
<dbReference type="AlphaFoldDB" id="A0A8K0EGU3"/>
<protein>
    <recommendedName>
        <fullName evidence="13">tRNA (guanine(10)-N(2))-methyltransferase TRMT11</fullName>
        <ecNumber evidence="12">2.1.1.214</ecNumber>
    </recommendedName>
    <alternativeName>
        <fullName evidence="14">tRNA methyltransferase 11 homolog</fullName>
    </alternativeName>
</protein>
<comment type="similarity">
    <text evidence="15">Belongs to the class I-like SAM-binding methyltransferase superfamily. TRM11 methyltransferase family.</text>
</comment>
<dbReference type="Pfam" id="PF25904">
    <property type="entry name" value="Tmrp11_N"/>
    <property type="match status" value="1"/>
</dbReference>
<dbReference type="GO" id="GO:0008033">
    <property type="term" value="P:tRNA processing"/>
    <property type="evidence" value="ECO:0007669"/>
    <property type="project" value="UniProtKB-UniRule"/>
</dbReference>
<dbReference type="PROSITE" id="PS00092">
    <property type="entry name" value="N6_MTASE"/>
    <property type="match status" value="1"/>
</dbReference>
<organism evidence="18 19">
    <name type="scientific">Branchiostoma lanceolatum</name>
    <name type="common">Common lancelet</name>
    <name type="synonym">Amphioxus lanceolatum</name>
    <dbReference type="NCBI Taxonomy" id="7740"/>
    <lineage>
        <taxon>Eukaryota</taxon>
        <taxon>Metazoa</taxon>
        <taxon>Chordata</taxon>
        <taxon>Cephalochordata</taxon>
        <taxon>Leptocardii</taxon>
        <taxon>Amphioxiformes</taxon>
        <taxon>Branchiostomatidae</taxon>
        <taxon>Branchiostoma</taxon>
    </lineage>
</organism>
<evidence type="ECO:0000259" key="17">
    <source>
        <dbReference type="PROSITE" id="PS50878"/>
    </source>
</evidence>
<sequence>MAAPICSTGWRRYLLWLAHEHLEFRIPPNLKANKLYLNKRAMKTRDRKRRAWAKFKNSGRASDYEAYTRVRNHLRSVTRELCSNFEHRMVKDIKDNPKTFWRYVSSKLQTKDKVGALVREDGTVAETDGEKAEVLNDFFASVFTLEDLTSIPNISSIPGIVKLEDISITEEIVLKKLLDLNPSKSAGPDNIHPRFLKELAHHLAAPLSTLFVKSLDETKLPEEWKQAHVTPIFKKGNKTSPGNYRPVSLTSVVGKTMESIIRDKLVEHMLQNEYFTDAQHGFVPGRSCMTQLLVVMEEWTKLLQEGEPIDVIYLDFRKAFDTVPHARLLRKLERYGVGGSLRDWIKDFLAQRKQRVVVNGQFSTWQDVKSGIPQGSVLGPILFVIYINDLPESVTSAVRIFADDSKLYESVKHVSGQETLQQDLKTVGEWSQDWQLHFNVGKCKVLHLGRTNPRATYTLGGQIIEETVEEKDLGVSIDNQLTFHAHAARAANKGNQLLGLIKRTFYNLNELTIPILFKTMEIQSIAQAVGAHLEICDSGYDLKSHPFVELRLPSEEDARKIIGRSFLSRCLLELWGTGQTKEELHETLRDYPTDLSAPYMQKDTSFRYHVAAFGKTLTMKRKKDIIDVRKTALDFLPFQGRVDLKNAEHTFYILEDYGDDPTRTPEEPYRTFFGRWIGDGQRKLIDKYAVRKRHHIGETSMDAGLSFVMANMAATKRNSVVFDPFVGTGSLLVSSAHFGSYVMGTDIDSHIVHGWGRSTRHNKKWRGEDENIRANLRQYGLEHRYLDVLISDAARSVWRPCQLFDAIVTDPPYGIREASQRVGTKDNNFVREEDCDWHSPTKTAYTLSDLLTDLLNYAAQHLTVHGRLVYWLPVYRPDYTEHILPRHPCLRLVSNCEQVLSTDISRRLISMEKIREYQIVVNPYREHNAIRDKYLLLAKEKKQKQRTKKDSQTKATSSDSPIEES</sequence>
<keyword evidence="7 15" id="KW-0819">tRNA processing</keyword>